<dbReference type="Proteomes" id="UP000810207">
    <property type="component" value="Unassembled WGS sequence"/>
</dbReference>
<proteinExistence type="predicted"/>
<organism evidence="1 2">
    <name type="scientific">Paenibacillus xylanexedens</name>
    <dbReference type="NCBI Taxonomy" id="528191"/>
    <lineage>
        <taxon>Bacteria</taxon>
        <taxon>Bacillati</taxon>
        <taxon>Bacillota</taxon>
        <taxon>Bacilli</taxon>
        <taxon>Bacillales</taxon>
        <taxon>Paenibacillaceae</taxon>
        <taxon>Paenibacillus</taxon>
    </lineage>
</organism>
<comment type="caution">
    <text evidence="1">The sequence shown here is derived from an EMBL/GenBank/DDBJ whole genome shotgun (WGS) entry which is preliminary data.</text>
</comment>
<evidence type="ECO:0000313" key="1">
    <source>
        <dbReference type="EMBL" id="MBP2249312.1"/>
    </source>
</evidence>
<evidence type="ECO:0000313" key="2">
    <source>
        <dbReference type="Proteomes" id="UP000810207"/>
    </source>
</evidence>
<dbReference type="RefSeq" id="WP_211085498.1">
    <property type="nucleotide sequence ID" value="NZ_CBCSLC010000022.1"/>
</dbReference>
<accession>A0ABS4S2E9</accession>
<protein>
    <submittedName>
        <fullName evidence="1">Uncharacterized protein</fullName>
    </submittedName>
</protein>
<name>A0ABS4S2E9_PAEXY</name>
<dbReference type="EMBL" id="JAGIKV010000035">
    <property type="protein sequence ID" value="MBP2249312.1"/>
    <property type="molecule type" value="Genomic_DNA"/>
</dbReference>
<sequence>MTLTTATKESLYTREMLDIGLKRLPNNAKVSADYELGPQFSAQKAKDNQVETYWTSGTPTATGNFKIIFENDPQQISLLRLKTGSFFTTEAVFNVTGYRKLGDPQSIDAGSTSIRINSTVTTRPQTVDIYIKSDKYEVLEIQCIGVPTINDIEFF</sequence>
<reference evidence="1 2" key="1">
    <citation type="submission" date="2021-03" db="EMBL/GenBank/DDBJ databases">
        <title>Genomic Encyclopedia of Type Strains, Phase IV (KMG-IV): sequencing the most valuable type-strain genomes for metagenomic binning, comparative biology and taxonomic classification.</title>
        <authorList>
            <person name="Goeker M."/>
        </authorList>
    </citation>
    <scope>NUCLEOTIDE SEQUENCE [LARGE SCALE GENOMIC DNA]</scope>
    <source>
        <strain evidence="1 2">DSM 21292</strain>
    </source>
</reference>
<gene>
    <name evidence="1" type="ORF">J2Z28_006007</name>
</gene>
<keyword evidence="2" id="KW-1185">Reference proteome</keyword>